<sequence length="431" mass="48000">MNTLFSTRLVWLLMVVLTLSVVVFPQPLLAQEHEHEHQEPTSAQALAQPEILEQDAAVEYICPMHSHIVRDEPGTCPICGMDLEARERQEQVTVQISDQMQQNLGIQTTAAYRTTLWRYFATLGTVEWNDNARVHIHPRADGWLEELAIRSEGQRVEAGDLLYTIYSRELVVAQQDLLQAAAGSTMADAQRQRLLRDARLRLELLGMRATQIDAIMKSGEILYRVPVYAPAAGVVTELNVAQGMYVQPSTELLTITGDQSVWLIADVPERYSNWLRVGAPADITLPQADLRGFETEIDYIYPELDRQTRSQRVRILLPESVTTPVQVGMQAQVELFGGPRRDVLAVPVSSLILTGSENRVMVRSAEGSFEQRPVEVGLVVNGEAEILSGLTEGEQVVTAGQFLLDSEASLLLSRQQRKDAPAEAQDAHAHH</sequence>
<dbReference type="EMBL" id="PYVF01000015">
    <property type="protein sequence ID" value="PTB89481.1"/>
    <property type="molecule type" value="Genomic_DNA"/>
</dbReference>
<dbReference type="GO" id="GO:0030288">
    <property type="term" value="C:outer membrane-bounded periplasmic space"/>
    <property type="evidence" value="ECO:0007669"/>
    <property type="project" value="TreeGrafter"/>
</dbReference>
<accession>A0A2T4D6N9</accession>
<name>A0A2T4D6N9_9GAMM</name>
<dbReference type="GO" id="GO:0046914">
    <property type="term" value="F:transition metal ion binding"/>
    <property type="evidence" value="ECO:0007669"/>
    <property type="project" value="TreeGrafter"/>
</dbReference>
<comment type="caution">
    <text evidence="9">The sequence shown here is derived from an EMBL/GenBank/DDBJ whole genome shotgun (WGS) entry which is preliminary data.</text>
</comment>
<organism evidence="9 10">
    <name type="scientific">Pseudidiomarina aestuarii</name>
    <dbReference type="NCBI Taxonomy" id="624146"/>
    <lineage>
        <taxon>Bacteria</taxon>
        <taxon>Pseudomonadati</taxon>
        <taxon>Pseudomonadota</taxon>
        <taxon>Gammaproteobacteria</taxon>
        <taxon>Alteromonadales</taxon>
        <taxon>Idiomarinaceae</taxon>
        <taxon>Pseudidiomarina</taxon>
    </lineage>
</organism>
<comment type="similarity">
    <text evidence="1">Belongs to the membrane fusion protein (MFP) (TC 8.A.1) family.</text>
</comment>
<evidence type="ECO:0000313" key="9">
    <source>
        <dbReference type="EMBL" id="PTB89481.1"/>
    </source>
</evidence>
<keyword evidence="3" id="KW-0732">Signal</keyword>
<evidence type="ECO:0000256" key="2">
    <source>
        <dbReference type="ARBA" id="ARBA00022448"/>
    </source>
</evidence>
<dbReference type="Pfam" id="PF25975">
    <property type="entry name" value="CzcB_C"/>
    <property type="match status" value="1"/>
</dbReference>
<dbReference type="InterPro" id="IPR058790">
    <property type="entry name" value="BSH_CusB"/>
</dbReference>
<dbReference type="Pfam" id="PF19335">
    <property type="entry name" value="HMBD"/>
    <property type="match status" value="1"/>
</dbReference>
<feature type="domain" description="CzcB-like C-terminal circularly permuted SH3-like" evidence="8">
    <location>
        <begin position="345"/>
        <end position="404"/>
    </location>
</feature>
<dbReference type="InterPro" id="IPR006143">
    <property type="entry name" value="RND_pump_MFP"/>
</dbReference>
<dbReference type="FunFam" id="2.40.420.20:FF:000003">
    <property type="entry name" value="Cation efflux system protein cusB"/>
    <property type="match status" value="1"/>
</dbReference>
<dbReference type="AlphaFoldDB" id="A0A2T4D6N9"/>
<dbReference type="Proteomes" id="UP000242087">
    <property type="component" value="Unassembled WGS sequence"/>
</dbReference>
<reference evidence="9 10" key="1">
    <citation type="submission" date="2018-03" db="EMBL/GenBank/DDBJ databases">
        <title>Cross-interface Injection: A General Nanoliter Liquid Handling Method Applied to Single Cells Genome Amplification Automated Nanoliter Liquid Handling Applied to Single Cell Multiple Displacement Amplification.</title>
        <authorList>
            <person name="Yun J."/>
            <person name="Xu P."/>
            <person name="Xu J."/>
            <person name="Dai X."/>
            <person name="Wang Y."/>
            <person name="Zheng X."/>
            <person name="Cao C."/>
            <person name="Yi Q."/>
            <person name="Zhu Y."/>
            <person name="Wang L."/>
            <person name="Dong Z."/>
            <person name="Huang Y."/>
            <person name="Huang L."/>
            <person name="Du W."/>
        </authorList>
    </citation>
    <scope>NUCLEOTIDE SEQUENCE [LARGE SCALE GENOMIC DNA]</scope>
    <source>
        <strain evidence="9 10">A12-4</strain>
    </source>
</reference>
<keyword evidence="4" id="KW-0406">Ion transport</keyword>
<dbReference type="InterPro" id="IPR058649">
    <property type="entry name" value="CzcB_C"/>
</dbReference>
<proteinExistence type="inferred from homology"/>
<protein>
    <submittedName>
        <fullName evidence="9">Efflux transporter periplasmic adaptor subunit</fullName>
    </submittedName>
</protein>
<dbReference type="InterPro" id="IPR058792">
    <property type="entry name" value="Beta-barrel_RND_2"/>
</dbReference>
<evidence type="ECO:0000259" key="5">
    <source>
        <dbReference type="Pfam" id="PF19335"/>
    </source>
</evidence>
<dbReference type="GO" id="GO:0022857">
    <property type="term" value="F:transmembrane transporter activity"/>
    <property type="evidence" value="ECO:0007669"/>
    <property type="project" value="InterPro"/>
</dbReference>
<dbReference type="Gene3D" id="2.40.420.20">
    <property type="match status" value="1"/>
</dbReference>
<dbReference type="Gene3D" id="1.10.287.470">
    <property type="entry name" value="Helix hairpin bin"/>
    <property type="match status" value="1"/>
</dbReference>
<evidence type="ECO:0000259" key="8">
    <source>
        <dbReference type="Pfam" id="PF25975"/>
    </source>
</evidence>
<gene>
    <name evidence="9" type="ORF">C9927_01805</name>
</gene>
<dbReference type="Gene3D" id="2.40.30.170">
    <property type="match status" value="1"/>
</dbReference>
<feature type="domain" description="CusB-like barrel-sandwich hybrid" evidence="6">
    <location>
        <begin position="135"/>
        <end position="255"/>
    </location>
</feature>
<dbReference type="Gene3D" id="2.40.50.100">
    <property type="match status" value="1"/>
</dbReference>
<dbReference type="InterPro" id="IPR051909">
    <property type="entry name" value="MFP_Cation_Efflux"/>
</dbReference>
<evidence type="ECO:0000256" key="1">
    <source>
        <dbReference type="ARBA" id="ARBA00009477"/>
    </source>
</evidence>
<dbReference type="Pfam" id="PF25954">
    <property type="entry name" value="Beta-barrel_RND_2"/>
    <property type="match status" value="1"/>
</dbReference>
<evidence type="ECO:0000256" key="4">
    <source>
        <dbReference type="ARBA" id="ARBA00023065"/>
    </source>
</evidence>
<dbReference type="GO" id="GO:0016020">
    <property type="term" value="C:membrane"/>
    <property type="evidence" value="ECO:0007669"/>
    <property type="project" value="InterPro"/>
</dbReference>
<dbReference type="Pfam" id="PF25919">
    <property type="entry name" value="BSH_CusB"/>
    <property type="match status" value="1"/>
</dbReference>
<dbReference type="RefSeq" id="WP_417656442.1">
    <property type="nucleotide sequence ID" value="NZ_JBLXDX010000001.1"/>
</dbReference>
<evidence type="ECO:0000256" key="3">
    <source>
        <dbReference type="ARBA" id="ARBA00022729"/>
    </source>
</evidence>
<evidence type="ECO:0000259" key="6">
    <source>
        <dbReference type="Pfam" id="PF25919"/>
    </source>
</evidence>
<keyword evidence="2" id="KW-0813">Transport</keyword>
<dbReference type="PANTHER" id="PTHR30097:SF15">
    <property type="entry name" value="CATION EFFLUX SYSTEM PROTEIN CUSB"/>
    <property type="match status" value="1"/>
</dbReference>
<dbReference type="GO" id="GO:0015679">
    <property type="term" value="P:plasma membrane copper ion transport"/>
    <property type="evidence" value="ECO:0007669"/>
    <property type="project" value="TreeGrafter"/>
</dbReference>
<dbReference type="PANTHER" id="PTHR30097">
    <property type="entry name" value="CATION EFFLUX SYSTEM PROTEIN CUSB"/>
    <property type="match status" value="1"/>
</dbReference>
<dbReference type="SUPFAM" id="SSF111369">
    <property type="entry name" value="HlyD-like secretion proteins"/>
    <property type="match status" value="1"/>
</dbReference>
<dbReference type="GO" id="GO:0060003">
    <property type="term" value="P:copper ion export"/>
    <property type="evidence" value="ECO:0007669"/>
    <property type="project" value="TreeGrafter"/>
</dbReference>
<feature type="domain" description="CusB-like beta-barrel" evidence="7">
    <location>
        <begin position="260"/>
        <end position="335"/>
    </location>
</feature>
<evidence type="ECO:0000313" key="10">
    <source>
        <dbReference type="Proteomes" id="UP000242087"/>
    </source>
</evidence>
<feature type="domain" description="Heavy metal binding" evidence="5">
    <location>
        <begin position="60"/>
        <end position="84"/>
    </location>
</feature>
<dbReference type="InterPro" id="IPR045800">
    <property type="entry name" value="HMBD"/>
</dbReference>
<evidence type="ECO:0000259" key="7">
    <source>
        <dbReference type="Pfam" id="PF25954"/>
    </source>
</evidence>
<dbReference type="NCBIfam" id="TIGR01730">
    <property type="entry name" value="RND_mfp"/>
    <property type="match status" value="1"/>
</dbReference>